<evidence type="ECO:0000313" key="4">
    <source>
        <dbReference type="EMBL" id="MDO7881175.1"/>
    </source>
</evidence>
<feature type="region of interest" description="Disordered" evidence="1">
    <location>
        <begin position="1"/>
        <end position="68"/>
    </location>
</feature>
<dbReference type="Proteomes" id="UP001241072">
    <property type="component" value="Unassembled WGS sequence"/>
</dbReference>
<feature type="transmembrane region" description="Helical" evidence="2">
    <location>
        <begin position="290"/>
        <end position="316"/>
    </location>
</feature>
<feature type="transmembrane region" description="Helical" evidence="2">
    <location>
        <begin position="151"/>
        <end position="179"/>
    </location>
</feature>
<evidence type="ECO:0000256" key="1">
    <source>
        <dbReference type="SAM" id="MobiDB-lite"/>
    </source>
</evidence>
<feature type="compositionally biased region" description="Pro residues" evidence="1">
    <location>
        <begin position="17"/>
        <end position="47"/>
    </location>
</feature>
<keyword evidence="2" id="KW-0812">Transmembrane</keyword>
<feature type="transmembrane region" description="Helical" evidence="2">
    <location>
        <begin position="241"/>
        <end position="269"/>
    </location>
</feature>
<dbReference type="EMBL" id="JAUQUB010000001">
    <property type="protein sequence ID" value="MDO7881175.1"/>
    <property type="molecule type" value="Genomic_DNA"/>
</dbReference>
<dbReference type="Pfam" id="PF10110">
    <property type="entry name" value="GPDPase_memb"/>
    <property type="match status" value="1"/>
</dbReference>
<evidence type="ECO:0000259" key="3">
    <source>
        <dbReference type="Pfam" id="PF10110"/>
    </source>
</evidence>
<name>A0ABT9BJH4_9MICO</name>
<comment type="caution">
    <text evidence="4">The sequence shown here is derived from an EMBL/GenBank/DDBJ whole genome shotgun (WGS) entry which is preliminary data.</text>
</comment>
<keyword evidence="5" id="KW-1185">Reference proteome</keyword>
<organism evidence="4 5">
    <name type="scientific">Antiquaquibacter soli</name>
    <dbReference type="NCBI Taxonomy" id="3064523"/>
    <lineage>
        <taxon>Bacteria</taxon>
        <taxon>Bacillati</taxon>
        <taxon>Actinomycetota</taxon>
        <taxon>Actinomycetes</taxon>
        <taxon>Micrococcales</taxon>
        <taxon>Microbacteriaceae</taxon>
        <taxon>Antiquaquibacter</taxon>
    </lineage>
</organism>
<feature type="transmembrane region" description="Helical" evidence="2">
    <location>
        <begin position="200"/>
        <end position="229"/>
    </location>
</feature>
<feature type="transmembrane region" description="Helical" evidence="2">
    <location>
        <begin position="336"/>
        <end position="369"/>
    </location>
</feature>
<feature type="compositionally biased region" description="Low complexity" evidence="1">
    <location>
        <begin position="48"/>
        <end position="68"/>
    </location>
</feature>
<accession>A0ABT9BJH4</accession>
<feature type="transmembrane region" description="Helical" evidence="2">
    <location>
        <begin position="108"/>
        <end position="131"/>
    </location>
</feature>
<gene>
    <name evidence="4" type="ORF">Q5716_02930</name>
</gene>
<sequence length="411" mass="42022">MSDTGSWAPPGGTAPGATPPPDAFPPPSGAPSPAAFPPPAGFPPPTVAPGTPAAPFGPGAGVAPVHPGWTPPPKPGLIPLRPLTLGTILGASFQVLRRNPRPMFGFSLLLTALVFVATLLLVGVVTFLSIARLSTATGADADAIAAGSVAGIILSALIPIAFSIAVVAVLQGIVVLEVARGTVGEKLRLGGLWRAARGRIGALIGWSLLVTAIVVVAVVIVVLLITVLVTFGGVGGLGGGIMLGILSALAAVVLGFWLGTRLCLVPSALVLERLPLRSAIRRSWSLTTGYFWKVLGIQLLVSVILSTVSSIVSTPLSLIMSLSIGLFSPTGDMESAIWVVLIVYLLSIVVSIVVGAISAVVQSATTGLLYIDLRMRKEGLDIELARFVEARQAGDSSVPDPYAVRQPEPAA</sequence>
<proteinExistence type="predicted"/>
<dbReference type="InterPro" id="IPR018476">
    <property type="entry name" value="GlyceroP-diester-Pdiesterase_M"/>
</dbReference>
<keyword evidence="2" id="KW-0472">Membrane</keyword>
<dbReference type="RefSeq" id="WP_305001590.1">
    <property type="nucleotide sequence ID" value="NZ_JAUQUB010000001.1"/>
</dbReference>
<reference evidence="4 5" key="1">
    <citation type="submission" date="2023-07" db="EMBL/GenBank/DDBJ databases">
        <title>Protaetiibacter sp. nov WY-16 isolated from soil.</title>
        <authorList>
            <person name="Liu B."/>
            <person name="Wan Y."/>
        </authorList>
    </citation>
    <scope>NUCLEOTIDE SEQUENCE [LARGE SCALE GENOMIC DNA]</scope>
    <source>
        <strain evidence="4 5">WY-16</strain>
    </source>
</reference>
<feature type="domain" description="Glycerophosphoryl diester phosphodiesterase membrane" evidence="3">
    <location>
        <begin position="245"/>
        <end position="357"/>
    </location>
</feature>
<evidence type="ECO:0000256" key="2">
    <source>
        <dbReference type="SAM" id="Phobius"/>
    </source>
</evidence>
<evidence type="ECO:0000313" key="5">
    <source>
        <dbReference type="Proteomes" id="UP001241072"/>
    </source>
</evidence>
<keyword evidence="2" id="KW-1133">Transmembrane helix</keyword>
<protein>
    <submittedName>
        <fullName evidence="4">Glycerophosphoryl diester phosphodiesterase membrane domain-containing protein</fullName>
    </submittedName>
</protein>